<dbReference type="PANTHER" id="PTHR10972:SF184">
    <property type="entry name" value="OXYSTEROL-BINDING PROTEIN HOMOLOG 4-RELATED"/>
    <property type="match status" value="1"/>
</dbReference>
<dbReference type="EMBL" id="KN831794">
    <property type="protein sequence ID" value="KIM37906.1"/>
    <property type="molecule type" value="Genomic_DNA"/>
</dbReference>
<dbReference type="Proteomes" id="UP000053424">
    <property type="component" value="Unassembled WGS sequence"/>
</dbReference>
<name>A0A0C3C2R4_HEBCY</name>
<reference evidence="3 4" key="1">
    <citation type="submission" date="2014-04" db="EMBL/GenBank/DDBJ databases">
        <authorList>
            <consortium name="DOE Joint Genome Institute"/>
            <person name="Kuo A."/>
            <person name="Gay G."/>
            <person name="Dore J."/>
            <person name="Kohler A."/>
            <person name="Nagy L.G."/>
            <person name="Floudas D."/>
            <person name="Copeland A."/>
            <person name="Barry K.W."/>
            <person name="Cichocki N."/>
            <person name="Veneault-Fourrey C."/>
            <person name="LaButti K."/>
            <person name="Lindquist E.A."/>
            <person name="Lipzen A."/>
            <person name="Lundell T."/>
            <person name="Morin E."/>
            <person name="Murat C."/>
            <person name="Sun H."/>
            <person name="Tunlid A."/>
            <person name="Henrissat B."/>
            <person name="Grigoriev I.V."/>
            <person name="Hibbett D.S."/>
            <person name="Martin F."/>
            <person name="Nordberg H.P."/>
            <person name="Cantor M.N."/>
            <person name="Hua S.X."/>
        </authorList>
    </citation>
    <scope>NUCLEOTIDE SEQUENCE [LARGE SCALE GENOMIC DNA]</scope>
    <source>
        <strain evidence="4">h7</strain>
    </source>
</reference>
<dbReference type="GO" id="GO:0016020">
    <property type="term" value="C:membrane"/>
    <property type="evidence" value="ECO:0007669"/>
    <property type="project" value="TreeGrafter"/>
</dbReference>
<dbReference type="STRING" id="686832.A0A0C3C2R4"/>
<comment type="similarity">
    <text evidence="1 2">Belongs to the OSBP family.</text>
</comment>
<dbReference type="InterPro" id="IPR018494">
    <property type="entry name" value="Oxysterol-bd_CS"/>
</dbReference>
<dbReference type="GO" id="GO:0005829">
    <property type="term" value="C:cytosol"/>
    <property type="evidence" value="ECO:0007669"/>
    <property type="project" value="TreeGrafter"/>
</dbReference>
<dbReference type="Gene3D" id="6.10.250.1430">
    <property type="match status" value="1"/>
</dbReference>
<evidence type="ECO:0000313" key="3">
    <source>
        <dbReference type="EMBL" id="KIM37906.1"/>
    </source>
</evidence>
<evidence type="ECO:0000256" key="1">
    <source>
        <dbReference type="ARBA" id="ARBA00008842"/>
    </source>
</evidence>
<dbReference type="HOGENOM" id="CLU_012334_0_0_1"/>
<evidence type="ECO:0000313" key="4">
    <source>
        <dbReference type="Proteomes" id="UP000053424"/>
    </source>
</evidence>
<dbReference type="AlphaFoldDB" id="A0A0C3C2R4"/>
<organism evidence="3 4">
    <name type="scientific">Hebeloma cylindrosporum</name>
    <dbReference type="NCBI Taxonomy" id="76867"/>
    <lineage>
        <taxon>Eukaryota</taxon>
        <taxon>Fungi</taxon>
        <taxon>Dikarya</taxon>
        <taxon>Basidiomycota</taxon>
        <taxon>Agaricomycotina</taxon>
        <taxon>Agaricomycetes</taxon>
        <taxon>Agaricomycetidae</taxon>
        <taxon>Agaricales</taxon>
        <taxon>Agaricineae</taxon>
        <taxon>Hymenogastraceae</taxon>
        <taxon>Hebeloma</taxon>
    </lineage>
</organism>
<dbReference type="InterPro" id="IPR037239">
    <property type="entry name" value="OSBP_sf"/>
</dbReference>
<keyword evidence="4" id="KW-1185">Reference proteome</keyword>
<evidence type="ECO:0000256" key="2">
    <source>
        <dbReference type="RuleBase" id="RU003844"/>
    </source>
</evidence>
<dbReference type="OrthoDB" id="14833at2759"/>
<accession>A0A0C3C2R4</accession>
<dbReference type="Gene3D" id="2.40.160.120">
    <property type="match status" value="1"/>
</dbReference>
<dbReference type="PROSITE" id="PS01013">
    <property type="entry name" value="OSBP"/>
    <property type="match status" value="1"/>
</dbReference>
<dbReference type="Pfam" id="PF01237">
    <property type="entry name" value="Oxysterol_BP"/>
    <property type="match status" value="2"/>
</dbReference>
<protein>
    <recommendedName>
        <fullName evidence="5">Oxysterol-binding protein</fullName>
    </recommendedName>
</protein>
<reference evidence="4" key="2">
    <citation type="submission" date="2015-01" db="EMBL/GenBank/DDBJ databases">
        <title>Evolutionary Origins and Diversification of the Mycorrhizal Mutualists.</title>
        <authorList>
            <consortium name="DOE Joint Genome Institute"/>
            <consortium name="Mycorrhizal Genomics Consortium"/>
            <person name="Kohler A."/>
            <person name="Kuo A."/>
            <person name="Nagy L.G."/>
            <person name="Floudas D."/>
            <person name="Copeland A."/>
            <person name="Barry K.W."/>
            <person name="Cichocki N."/>
            <person name="Veneault-Fourrey C."/>
            <person name="LaButti K."/>
            <person name="Lindquist E.A."/>
            <person name="Lipzen A."/>
            <person name="Lundell T."/>
            <person name="Morin E."/>
            <person name="Murat C."/>
            <person name="Riley R."/>
            <person name="Ohm R."/>
            <person name="Sun H."/>
            <person name="Tunlid A."/>
            <person name="Henrissat B."/>
            <person name="Grigoriev I.V."/>
            <person name="Hibbett D.S."/>
            <person name="Martin F."/>
        </authorList>
    </citation>
    <scope>NUCLEOTIDE SEQUENCE [LARGE SCALE GENOMIC DNA]</scope>
    <source>
        <strain evidence="4">h7</strain>
    </source>
</reference>
<proteinExistence type="inferred from homology"/>
<sequence>MTTEEAGAVPAAQRGSWTSFLKSIASFSGDLSSLTAPPFILSPTSLTEFPAYWCERPDYFAAIADAKPGHERALAVLRWFISTLKDQYTSRNEEMGSEKKPLNPVLGETFYGIWPAPDSNPSRGATSLLVEQVSHHPPITAYIIDNSSKSLRLTGHNAQKTSFSSGSIIVKQIGHAVLTVGADKPESERETYLITLPRLRIDGLWYGSPYIELADTSHIIGGGHITTIEFKGKGYFSGRSHTFKSTTIPLPGQGGAGPREVVVEGTWHENSKYVKGGSGSFHEVHEQKQEVVPLEWSSELGEYETRRLWFLVAKGIREGDFEIASREKSRIENEQRQRRKDEQAAGTTWQLKHFEHVDSDPIYESLGRSAKLVPAVEDMYVFKGNWPSGCAAVDGTVASGSKGKK</sequence>
<dbReference type="Gene3D" id="3.30.70.3490">
    <property type="match status" value="1"/>
</dbReference>
<dbReference type="InterPro" id="IPR000648">
    <property type="entry name" value="Oxysterol-bd"/>
</dbReference>
<dbReference type="Gene3D" id="1.10.287.2720">
    <property type="match status" value="1"/>
</dbReference>
<dbReference type="GO" id="GO:0008142">
    <property type="term" value="F:oxysterol binding"/>
    <property type="evidence" value="ECO:0007669"/>
    <property type="project" value="TreeGrafter"/>
</dbReference>
<dbReference type="PANTHER" id="PTHR10972">
    <property type="entry name" value="OXYSTEROL-BINDING PROTEIN-RELATED"/>
    <property type="match status" value="1"/>
</dbReference>
<dbReference type="SUPFAM" id="SSF144000">
    <property type="entry name" value="Oxysterol-binding protein-like"/>
    <property type="match status" value="1"/>
</dbReference>
<gene>
    <name evidence="3" type="ORF">M413DRAFT_448171</name>
</gene>
<evidence type="ECO:0008006" key="5">
    <source>
        <dbReference type="Google" id="ProtNLM"/>
    </source>
</evidence>